<gene>
    <name evidence="2" type="ORF">LZC95_50375</name>
</gene>
<sequence length="116" mass="12712">MAAVLEAFHPRTDVDNGFDLDKTVGMVRDAMNALGARVQMVAPRQIEAPVAGTDSVTITPIVPRGIRTRPAEKHWAAAQKRRPRRLRTSGRALGSGHVDALRFTALKRPDVHGARR</sequence>
<dbReference type="Proteomes" id="UP001379533">
    <property type="component" value="Chromosome"/>
</dbReference>
<evidence type="ECO:0000313" key="2">
    <source>
        <dbReference type="EMBL" id="WXA94613.1"/>
    </source>
</evidence>
<name>A0ABZ2KB85_9BACT</name>
<keyword evidence="3" id="KW-1185">Reference proteome</keyword>
<feature type="region of interest" description="Disordered" evidence="1">
    <location>
        <begin position="71"/>
        <end position="93"/>
    </location>
</feature>
<accession>A0ABZ2KB85</accession>
<feature type="compositionally biased region" description="Basic residues" evidence="1">
    <location>
        <begin position="79"/>
        <end position="88"/>
    </location>
</feature>
<evidence type="ECO:0000313" key="3">
    <source>
        <dbReference type="Proteomes" id="UP001379533"/>
    </source>
</evidence>
<reference evidence="2 3" key="1">
    <citation type="submission" date="2021-12" db="EMBL/GenBank/DDBJ databases">
        <title>Discovery of the Pendulisporaceae a myxobacterial family with distinct sporulation behavior and unique specialized metabolism.</title>
        <authorList>
            <person name="Garcia R."/>
            <person name="Popoff A."/>
            <person name="Bader C.D."/>
            <person name="Loehr J."/>
            <person name="Walesch S."/>
            <person name="Walt C."/>
            <person name="Boldt J."/>
            <person name="Bunk B."/>
            <person name="Haeckl F.J.F.P.J."/>
            <person name="Gunesch A.P."/>
            <person name="Birkelbach J."/>
            <person name="Nuebel U."/>
            <person name="Pietschmann T."/>
            <person name="Bach T."/>
            <person name="Mueller R."/>
        </authorList>
    </citation>
    <scope>NUCLEOTIDE SEQUENCE [LARGE SCALE GENOMIC DNA]</scope>
    <source>
        <strain evidence="2 3">MSr12523</strain>
    </source>
</reference>
<proteinExistence type="predicted"/>
<dbReference type="RefSeq" id="WP_394845224.1">
    <property type="nucleotide sequence ID" value="NZ_CP089982.1"/>
</dbReference>
<protein>
    <submittedName>
        <fullName evidence="2">Uncharacterized protein</fullName>
    </submittedName>
</protein>
<evidence type="ECO:0000256" key="1">
    <source>
        <dbReference type="SAM" id="MobiDB-lite"/>
    </source>
</evidence>
<organism evidence="2 3">
    <name type="scientific">Pendulispora brunnea</name>
    <dbReference type="NCBI Taxonomy" id="2905690"/>
    <lineage>
        <taxon>Bacteria</taxon>
        <taxon>Pseudomonadati</taxon>
        <taxon>Myxococcota</taxon>
        <taxon>Myxococcia</taxon>
        <taxon>Myxococcales</taxon>
        <taxon>Sorangiineae</taxon>
        <taxon>Pendulisporaceae</taxon>
        <taxon>Pendulispora</taxon>
    </lineage>
</organism>
<dbReference type="EMBL" id="CP089982">
    <property type="protein sequence ID" value="WXA94613.1"/>
    <property type="molecule type" value="Genomic_DNA"/>
</dbReference>